<protein>
    <recommendedName>
        <fullName evidence="3">LAGLIDADG homing endonuclease</fullName>
    </recommendedName>
</protein>
<organism evidence="1 2">
    <name type="scientific">Ataeniobius toweri</name>
    <dbReference type="NCBI Taxonomy" id="208326"/>
    <lineage>
        <taxon>Eukaryota</taxon>
        <taxon>Metazoa</taxon>
        <taxon>Chordata</taxon>
        <taxon>Craniata</taxon>
        <taxon>Vertebrata</taxon>
        <taxon>Euteleostomi</taxon>
        <taxon>Actinopterygii</taxon>
        <taxon>Neopterygii</taxon>
        <taxon>Teleostei</taxon>
        <taxon>Neoteleostei</taxon>
        <taxon>Acanthomorphata</taxon>
        <taxon>Ovalentaria</taxon>
        <taxon>Atherinomorphae</taxon>
        <taxon>Cyprinodontiformes</taxon>
        <taxon>Goodeidae</taxon>
        <taxon>Ataeniobius</taxon>
    </lineage>
</organism>
<name>A0ABU7C729_9TELE</name>
<proteinExistence type="predicted"/>
<evidence type="ECO:0000313" key="2">
    <source>
        <dbReference type="Proteomes" id="UP001345963"/>
    </source>
</evidence>
<gene>
    <name evidence="1" type="ORF">ATANTOWER_002552</name>
</gene>
<keyword evidence="2" id="KW-1185">Reference proteome</keyword>
<dbReference type="Proteomes" id="UP001345963">
    <property type="component" value="Unassembled WGS sequence"/>
</dbReference>
<dbReference type="EMBL" id="JAHUTI010079938">
    <property type="protein sequence ID" value="MED6258065.1"/>
    <property type="molecule type" value="Genomic_DNA"/>
</dbReference>
<sequence length="102" mass="11946">MLKPQILIELWKFLLMEDTVFSVSIKCLESEEAQKLLEATSRNENFVCIVNGMSRHFNWIIQTAKRKTGREQLFQKVMGRPKTLELCLIHLSLYTLPVLEHV</sequence>
<comment type="caution">
    <text evidence="1">The sequence shown here is derived from an EMBL/GenBank/DDBJ whole genome shotgun (WGS) entry which is preliminary data.</text>
</comment>
<accession>A0ABU7C729</accession>
<evidence type="ECO:0008006" key="3">
    <source>
        <dbReference type="Google" id="ProtNLM"/>
    </source>
</evidence>
<evidence type="ECO:0000313" key="1">
    <source>
        <dbReference type="EMBL" id="MED6258065.1"/>
    </source>
</evidence>
<reference evidence="1 2" key="1">
    <citation type="submission" date="2021-07" db="EMBL/GenBank/DDBJ databases">
        <authorList>
            <person name="Palmer J.M."/>
        </authorList>
    </citation>
    <scope>NUCLEOTIDE SEQUENCE [LARGE SCALE GENOMIC DNA]</scope>
    <source>
        <strain evidence="1 2">AT_MEX2019</strain>
        <tissue evidence="1">Muscle</tissue>
    </source>
</reference>